<dbReference type="Proteomes" id="UP000184050">
    <property type="component" value="Unassembled WGS sequence"/>
</dbReference>
<dbReference type="EMBL" id="FQZE01000025">
    <property type="protein sequence ID" value="SHJ64859.1"/>
    <property type="molecule type" value="Genomic_DNA"/>
</dbReference>
<proteinExistence type="predicted"/>
<sequence length="31" mass="3693">MKPWFILLNHGFFSLNFKPDCTPQKKAKKDI</sequence>
<reference evidence="1 2" key="1">
    <citation type="submission" date="2016-11" db="EMBL/GenBank/DDBJ databases">
        <authorList>
            <person name="Jaros S."/>
            <person name="Januszkiewicz K."/>
            <person name="Wedrychowicz H."/>
        </authorList>
    </citation>
    <scope>NUCLEOTIDE SEQUENCE [LARGE SCALE GENOMIC DNA]</scope>
    <source>
        <strain evidence="1 2">DSM 27063</strain>
    </source>
</reference>
<gene>
    <name evidence="1" type="ORF">SAMN05444280_12528</name>
</gene>
<keyword evidence="2" id="KW-1185">Reference proteome</keyword>
<name>A0A1M6L137_9BACT</name>
<accession>A0A1M6L137</accession>
<organism evidence="1 2">
    <name type="scientific">Tangfeifania diversioriginum</name>
    <dbReference type="NCBI Taxonomy" id="1168035"/>
    <lineage>
        <taxon>Bacteria</taxon>
        <taxon>Pseudomonadati</taxon>
        <taxon>Bacteroidota</taxon>
        <taxon>Bacteroidia</taxon>
        <taxon>Marinilabiliales</taxon>
        <taxon>Prolixibacteraceae</taxon>
        <taxon>Tangfeifania</taxon>
    </lineage>
</organism>
<evidence type="ECO:0000313" key="1">
    <source>
        <dbReference type="EMBL" id="SHJ64859.1"/>
    </source>
</evidence>
<protein>
    <submittedName>
        <fullName evidence="1">Uncharacterized protein</fullName>
    </submittedName>
</protein>
<dbReference type="AlphaFoldDB" id="A0A1M6L137"/>
<evidence type="ECO:0000313" key="2">
    <source>
        <dbReference type="Proteomes" id="UP000184050"/>
    </source>
</evidence>